<dbReference type="SUPFAM" id="SSF51735">
    <property type="entry name" value="NAD(P)-binding Rossmann-fold domains"/>
    <property type="match status" value="1"/>
</dbReference>
<keyword evidence="3" id="KW-1185">Reference proteome</keyword>
<evidence type="ECO:0000313" key="2">
    <source>
        <dbReference type="EMBL" id="GGD75660.1"/>
    </source>
</evidence>
<dbReference type="EMBL" id="BMHP01000002">
    <property type="protein sequence ID" value="GGD75660.1"/>
    <property type="molecule type" value="Genomic_DNA"/>
</dbReference>
<feature type="domain" description="Gfo/Idh/MocA-like oxidoreductase N-terminal" evidence="1">
    <location>
        <begin position="53"/>
        <end position="128"/>
    </location>
</feature>
<protein>
    <recommendedName>
        <fullName evidence="1">Gfo/Idh/MocA-like oxidoreductase N-terminal domain-containing protein</fullName>
    </recommendedName>
</protein>
<comment type="caution">
    <text evidence="2">The sequence shown here is derived from an EMBL/GenBank/DDBJ whole genome shotgun (WGS) entry which is preliminary data.</text>
</comment>
<dbReference type="RefSeq" id="WP_188993359.1">
    <property type="nucleotide sequence ID" value="NZ_BMHP01000002.1"/>
</dbReference>
<dbReference type="GO" id="GO:0000166">
    <property type="term" value="F:nucleotide binding"/>
    <property type="evidence" value="ECO:0007669"/>
    <property type="project" value="InterPro"/>
</dbReference>
<dbReference type="InterPro" id="IPR036291">
    <property type="entry name" value="NAD(P)-bd_dom_sf"/>
</dbReference>
<dbReference type="Proteomes" id="UP000612456">
    <property type="component" value="Unassembled WGS sequence"/>
</dbReference>
<organism evidence="2 3">
    <name type="scientific">Paenibacillus nasutitermitis</name>
    <dbReference type="NCBI Taxonomy" id="1652958"/>
    <lineage>
        <taxon>Bacteria</taxon>
        <taxon>Bacillati</taxon>
        <taxon>Bacillota</taxon>
        <taxon>Bacilli</taxon>
        <taxon>Bacillales</taxon>
        <taxon>Paenibacillaceae</taxon>
        <taxon>Paenibacillus</taxon>
    </lineage>
</organism>
<reference evidence="2" key="2">
    <citation type="submission" date="2020-09" db="EMBL/GenBank/DDBJ databases">
        <authorList>
            <person name="Sun Q."/>
            <person name="Zhou Y."/>
        </authorList>
    </citation>
    <scope>NUCLEOTIDE SEQUENCE</scope>
    <source>
        <strain evidence="2">CGMCC 1.15178</strain>
    </source>
</reference>
<gene>
    <name evidence="2" type="ORF">GCM10010911_37050</name>
</gene>
<evidence type="ECO:0000313" key="3">
    <source>
        <dbReference type="Proteomes" id="UP000612456"/>
    </source>
</evidence>
<name>A0A916Z4P9_9BACL</name>
<evidence type="ECO:0000259" key="1">
    <source>
        <dbReference type="Pfam" id="PF01408"/>
    </source>
</evidence>
<sequence>MKKIGFIDYYLDEWHANQYPGWIKEEAARSGRDYTVAYAWAEKDLETGLDTESWCHKHQVERSASIEELVDKSDCIIVLSPDHPEHHERLSRIALESGKPVYIDKTFSPDLQSGIRMFHLAEEHHTPLFSSSALRFSEELTPYSGGRMERSLEYLAVTGPGHYENYAVHQFEMIVSLMGIGANKIKSLSTNNGRLMVVDYADGRRASMHQLQDAPFQASMQWANGDGIFISPCTNFFPGFIHALLEFFETGIPPVPKEETLEIMSMIEAGHRAMANDDIWIAISRK</sequence>
<accession>A0A916Z4P9</accession>
<dbReference type="AlphaFoldDB" id="A0A916Z4P9"/>
<dbReference type="Gene3D" id="3.40.50.720">
    <property type="entry name" value="NAD(P)-binding Rossmann-like Domain"/>
    <property type="match status" value="1"/>
</dbReference>
<dbReference type="Pfam" id="PF01408">
    <property type="entry name" value="GFO_IDH_MocA"/>
    <property type="match status" value="1"/>
</dbReference>
<reference evidence="2" key="1">
    <citation type="journal article" date="2014" name="Int. J. Syst. Evol. Microbiol.">
        <title>Complete genome sequence of Corynebacterium casei LMG S-19264T (=DSM 44701T), isolated from a smear-ripened cheese.</title>
        <authorList>
            <consortium name="US DOE Joint Genome Institute (JGI-PGF)"/>
            <person name="Walter F."/>
            <person name="Albersmeier A."/>
            <person name="Kalinowski J."/>
            <person name="Ruckert C."/>
        </authorList>
    </citation>
    <scope>NUCLEOTIDE SEQUENCE</scope>
    <source>
        <strain evidence="2">CGMCC 1.15178</strain>
    </source>
</reference>
<dbReference type="InterPro" id="IPR000683">
    <property type="entry name" value="Gfo/Idh/MocA-like_OxRdtase_N"/>
</dbReference>
<proteinExistence type="predicted"/>